<name>A0ABD2J0X2_HETSC</name>
<proteinExistence type="predicted"/>
<organism evidence="2 3">
    <name type="scientific">Heterodera schachtii</name>
    <name type="common">Sugarbeet cyst nematode worm</name>
    <name type="synonym">Tylenchus schachtii</name>
    <dbReference type="NCBI Taxonomy" id="97005"/>
    <lineage>
        <taxon>Eukaryota</taxon>
        <taxon>Metazoa</taxon>
        <taxon>Ecdysozoa</taxon>
        <taxon>Nematoda</taxon>
        <taxon>Chromadorea</taxon>
        <taxon>Rhabditida</taxon>
        <taxon>Tylenchina</taxon>
        <taxon>Tylenchomorpha</taxon>
        <taxon>Tylenchoidea</taxon>
        <taxon>Heteroderidae</taxon>
        <taxon>Heteroderinae</taxon>
        <taxon>Heterodera</taxon>
    </lineage>
</organism>
<dbReference type="EMBL" id="JBICCN010000221">
    <property type="protein sequence ID" value="KAL3085759.1"/>
    <property type="molecule type" value="Genomic_DNA"/>
</dbReference>
<dbReference type="SUPFAM" id="SSF49599">
    <property type="entry name" value="TRAF domain-like"/>
    <property type="match status" value="1"/>
</dbReference>
<dbReference type="Gene3D" id="2.60.210.10">
    <property type="entry name" value="Apoptosis, Tumor Necrosis Factor Receptor Associated Protein 2, Chain A"/>
    <property type="match status" value="1"/>
</dbReference>
<feature type="domain" description="MATH" evidence="1">
    <location>
        <begin position="4"/>
        <end position="89"/>
    </location>
</feature>
<dbReference type="PANTHER" id="PTHR47022:SF1">
    <property type="entry name" value="BTB AND MATH DOMAIN-CONTAINING PROTEIN 36-RELATED"/>
    <property type="match status" value="1"/>
</dbReference>
<dbReference type="AlphaFoldDB" id="A0ABD2J0X2"/>
<protein>
    <recommendedName>
        <fullName evidence="1">MATH domain-containing protein</fullName>
    </recommendedName>
</protein>
<sequence>MGKKGSTDNNEKWLCFALLCDAPKEDKNWSCKCSTNYRIVSQKSGFADYKRGEFTNTFNNKSNNCWGFPNLIPFAELMNPAKGFYNKNEDKVKLAIDVTVKEAKTEDNS</sequence>
<evidence type="ECO:0000313" key="3">
    <source>
        <dbReference type="Proteomes" id="UP001620645"/>
    </source>
</evidence>
<evidence type="ECO:0000313" key="2">
    <source>
        <dbReference type="EMBL" id="KAL3085759.1"/>
    </source>
</evidence>
<reference evidence="2 3" key="1">
    <citation type="submission" date="2024-10" db="EMBL/GenBank/DDBJ databases">
        <authorList>
            <person name="Kim D."/>
        </authorList>
    </citation>
    <scope>NUCLEOTIDE SEQUENCE [LARGE SCALE GENOMIC DNA]</scope>
    <source>
        <strain evidence="2">Taebaek</strain>
    </source>
</reference>
<keyword evidence="3" id="KW-1185">Reference proteome</keyword>
<dbReference type="PANTHER" id="PTHR47022">
    <property type="entry name" value="BTB AND MATH DOMAIN-CONTAINING PROTEIN 36-RELATED"/>
    <property type="match status" value="1"/>
</dbReference>
<evidence type="ECO:0000259" key="1">
    <source>
        <dbReference type="Pfam" id="PF22486"/>
    </source>
</evidence>
<dbReference type="InterPro" id="IPR002083">
    <property type="entry name" value="MATH/TRAF_dom"/>
</dbReference>
<comment type="caution">
    <text evidence="2">The sequence shown here is derived from an EMBL/GenBank/DDBJ whole genome shotgun (WGS) entry which is preliminary data.</text>
</comment>
<dbReference type="Pfam" id="PF22486">
    <property type="entry name" value="MATH_2"/>
    <property type="match status" value="1"/>
</dbReference>
<dbReference type="InterPro" id="IPR008974">
    <property type="entry name" value="TRAF-like"/>
</dbReference>
<gene>
    <name evidence="2" type="ORF">niasHS_009508</name>
</gene>
<accession>A0ABD2J0X2</accession>
<dbReference type="Proteomes" id="UP001620645">
    <property type="component" value="Unassembled WGS sequence"/>
</dbReference>